<dbReference type="EMBL" id="BMAO01020849">
    <property type="protein sequence ID" value="GFQ70296.1"/>
    <property type="molecule type" value="Genomic_DNA"/>
</dbReference>
<dbReference type="InterPro" id="IPR041591">
    <property type="entry name" value="OCRE"/>
</dbReference>
<dbReference type="OrthoDB" id="6538198at2759"/>
<organism evidence="4 5">
    <name type="scientific">Trichonephila clavata</name>
    <name type="common">Joro spider</name>
    <name type="synonym">Nephila clavata</name>
    <dbReference type="NCBI Taxonomy" id="2740835"/>
    <lineage>
        <taxon>Eukaryota</taxon>
        <taxon>Metazoa</taxon>
        <taxon>Ecdysozoa</taxon>
        <taxon>Arthropoda</taxon>
        <taxon>Chelicerata</taxon>
        <taxon>Arachnida</taxon>
        <taxon>Araneae</taxon>
        <taxon>Araneomorphae</taxon>
        <taxon>Entelegynae</taxon>
        <taxon>Araneoidea</taxon>
        <taxon>Nephilidae</taxon>
        <taxon>Trichonephila</taxon>
    </lineage>
</organism>
<gene>
    <name evidence="4" type="primary">NCL1_47528</name>
    <name evidence="4" type="ORF">TNCT_84741</name>
</gene>
<sequence length="278" mass="31518">MADDVMSCEGCQSLKILLNKKDEEIKRLNRKIQNLTISLQKFQNQTECDNNCCSSYDTSDADACSLKSKVDTNNSTDIGSDTSKEWHFQKNKDSQIINEEEEDNFSPCKKADIESNGLACGNISENLNHSSDYIYDEQAKMYYSVSTGYYYDVNTEQFYVPQTGSYYKYDYSKQKYELVKNTKEICDSNLIHTCESVVDKVDNLKINDEEISFGNKSEEVNDVNSNVGRTCFTININVTSGVCGQNSDSVEDQKERVEDETVKNSAQIGSLQKEVIQP</sequence>
<dbReference type="Proteomes" id="UP000887116">
    <property type="component" value="Unassembled WGS sequence"/>
</dbReference>
<feature type="region of interest" description="Disordered" evidence="2">
    <location>
        <begin position="245"/>
        <end position="264"/>
    </location>
</feature>
<feature type="compositionally biased region" description="Basic and acidic residues" evidence="2">
    <location>
        <begin position="251"/>
        <end position="262"/>
    </location>
</feature>
<protein>
    <submittedName>
        <fullName evidence="4">Angiogenic factor with G patch and FHA domains 1</fullName>
    </submittedName>
</protein>
<evidence type="ECO:0000259" key="3">
    <source>
        <dbReference type="Pfam" id="PF17780"/>
    </source>
</evidence>
<evidence type="ECO:0000313" key="5">
    <source>
        <dbReference type="Proteomes" id="UP000887116"/>
    </source>
</evidence>
<keyword evidence="1" id="KW-0175">Coiled coil</keyword>
<feature type="domain" description="OCRE" evidence="3">
    <location>
        <begin position="130"/>
        <end position="178"/>
    </location>
</feature>
<dbReference type="Pfam" id="PF17780">
    <property type="entry name" value="OCRE"/>
    <property type="match status" value="1"/>
</dbReference>
<name>A0A8X6KDA8_TRICU</name>
<comment type="caution">
    <text evidence="4">The sequence shown here is derived from an EMBL/GenBank/DDBJ whole genome shotgun (WGS) entry which is preliminary data.</text>
</comment>
<keyword evidence="5" id="KW-1185">Reference proteome</keyword>
<accession>A0A8X6KDA8</accession>
<evidence type="ECO:0000313" key="4">
    <source>
        <dbReference type="EMBL" id="GFQ70296.1"/>
    </source>
</evidence>
<reference evidence="4" key="1">
    <citation type="submission" date="2020-07" db="EMBL/GenBank/DDBJ databases">
        <title>Multicomponent nature underlies the extraordinary mechanical properties of spider dragline silk.</title>
        <authorList>
            <person name="Kono N."/>
            <person name="Nakamura H."/>
            <person name="Mori M."/>
            <person name="Yoshida Y."/>
            <person name="Ohtoshi R."/>
            <person name="Malay A.D."/>
            <person name="Moran D.A.P."/>
            <person name="Tomita M."/>
            <person name="Numata K."/>
            <person name="Arakawa K."/>
        </authorList>
    </citation>
    <scope>NUCLEOTIDE SEQUENCE</scope>
</reference>
<feature type="coiled-coil region" evidence="1">
    <location>
        <begin position="11"/>
        <end position="45"/>
    </location>
</feature>
<evidence type="ECO:0000256" key="1">
    <source>
        <dbReference type="SAM" id="Coils"/>
    </source>
</evidence>
<dbReference type="AlphaFoldDB" id="A0A8X6KDA8"/>
<evidence type="ECO:0000256" key="2">
    <source>
        <dbReference type="SAM" id="MobiDB-lite"/>
    </source>
</evidence>
<proteinExistence type="predicted"/>